<evidence type="ECO:0000313" key="3">
    <source>
        <dbReference type="Proteomes" id="UP000777935"/>
    </source>
</evidence>
<dbReference type="Proteomes" id="UP000777935">
    <property type="component" value="Unassembled WGS sequence"/>
</dbReference>
<evidence type="ECO:0000256" key="1">
    <source>
        <dbReference type="SAM" id="Phobius"/>
    </source>
</evidence>
<reference evidence="2 3" key="1">
    <citation type="submission" date="2020-06" db="EMBL/GenBank/DDBJ databases">
        <title>Sulfitobacter algicola sp. nov., isolated from green algae.</title>
        <authorList>
            <person name="Wang C."/>
        </authorList>
    </citation>
    <scope>NUCLEOTIDE SEQUENCE [LARGE SCALE GENOMIC DNA]</scope>
    <source>
        <strain evidence="2 3">1151</strain>
    </source>
</reference>
<dbReference type="Pfam" id="PF20082">
    <property type="entry name" value="DUF6476"/>
    <property type="match status" value="1"/>
</dbReference>
<protein>
    <submittedName>
        <fullName evidence="2">Uncharacterized protein</fullName>
    </submittedName>
</protein>
<accession>A0ABX2IQP9</accession>
<dbReference type="InterPro" id="IPR045519">
    <property type="entry name" value="DUF6476"/>
</dbReference>
<keyword evidence="3" id="KW-1185">Reference proteome</keyword>
<keyword evidence="1" id="KW-0472">Membrane</keyword>
<organism evidence="2 3">
    <name type="scientific">Parasulfitobacter algicola</name>
    <dbReference type="NCBI Taxonomy" id="2614809"/>
    <lineage>
        <taxon>Bacteria</taxon>
        <taxon>Pseudomonadati</taxon>
        <taxon>Pseudomonadota</taxon>
        <taxon>Alphaproteobacteria</taxon>
        <taxon>Rhodobacterales</taxon>
        <taxon>Roseobacteraceae</taxon>
        <taxon>Parasulfitobacter</taxon>
    </lineage>
</organism>
<keyword evidence="1" id="KW-1133">Transmembrane helix</keyword>
<proteinExistence type="predicted"/>
<keyword evidence="1" id="KW-0812">Transmembrane</keyword>
<feature type="transmembrane region" description="Helical" evidence="1">
    <location>
        <begin position="27"/>
        <end position="48"/>
    </location>
</feature>
<name>A0ABX2IQP9_9RHOB</name>
<comment type="caution">
    <text evidence="2">The sequence shown here is derived from an EMBL/GenBank/DDBJ whole genome shotgun (WGS) entry which is preliminary data.</text>
</comment>
<evidence type="ECO:0000313" key="2">
    <source>
        <dbReference type="EMBL" id="NSX55212.1"/>
    </source>
</evidence>
<dbReference type="EMBL" id="JABUFE010000005">
    <property type="protein sequence ID" value="NSX55212.1"/>
    <property type="molecule type" value="Genomic_DNA"/>
</dbReference>
<sequence>MVNSRDDDMEQAPFPEEPANLKFLRRMVNLLTIVMIAGVVIITTVFVIRFSSSVPALPDQITLPGGETASAFTQGLDWYAVVTESDKIIIFDRRTGALKQTIEIAN</sequence>
<gene>
    <name evidence="2" type="ORF">HRQ87_10395</name>
</gene>